<feature type="binding site" evidence="2">
    <location>
        <position position="355"/>
    </location>
    <ligand>
        <name>FAD</name>
        <dbReference type="ChEBI" id="CHEBI:57692"/>
    </ligand>
</feature>
<dbReference type="SUPFAM" id="SSF51905">
    <property type="entry name" value="FAD/NAD(P)-binding domain"/>
    <property type="match status" value="1"/>
</dbReference>
<gene>
    <name evidence="3" type="ORF">C7435_1538</name>
</gene>
<keyword evidence="2" id="KW-0285">Flavoprotein</keyword>
<dbReference type="GO" id="GO:0004497">
    <property type="term" value="F:monooxygenase activity"/>
    <property type="evidence" value="ECO:0007669"/>
    <property type="project" value="InterPro"/>
</dbReference>
<dbReference type="InterPro" id="IPR050816">
    <property type="entry name" value="Flavin-dep_Halogenase_NPB"/>
</dbReference>
<comment type="caution">
    <text evidence="3">The sequence shown here is derived from an EMBL/GenBank/DDBJ whole genome shotgun (WGS) entry which is preliminary data.</text>
</comment>
<dbReference type="InterPro" id="IPR036188">
    <property type="entry name" value="FAD/NAD-bd_sf"/>
</dbReference>
<proteinExistence type="predicted"/>
<dbReference type="PANTHER" id="PTHR43747">
    <property type="entry name" value="FAD-BINDING PROTEIN"/>
    <property type="match status" value="1"/>
</dbReference>
<keyword evidence="2" id="KW-0547">Nucleotide-binding</keyword>
<feature type="binding site" evidence="2">
    <location>
        <position position="351"/>
    </location>
    <ligand>
        <name>L-tryptophan</name>
        <dbReference type="ChEBI" id="CHEBI:57912"/>
    </ligand>
</feature>
<dbReference type="Gene3D" id="3.50.50.60">
    <property type="entry name" value="FAD/NAD(P)-binding domain"/>
    <property type="match status" value="1"/>
</dbReference>
<evidence type="ECO:0000256" key="2">
    <source>
        <dbReference type="PIRSR" id="PIRSR011396-2"/>
    </source>
</evidence>
<dbReference type="InterPro" id="IPR033856">
    <property type="entry name" value="Trp_halogen"/>
</dbReference>
<organism evidence="3 4">
    <name type="scientific">Maricaulis maris</name>
    <dbReference type="NCBI Taxonomy" id="74318"/>
    <lineage>
        <taxon>Bacteria</taxon>
        <taxon>Pseudomonadati</taxon>
        <taxon>Pseudomonadota</taxon>
        <taxon>Alphaproteobacteria</taxon>
        <taxon>Maricaulales</taxon>
        <taxon>Maricaulaceae</taxon>
        <taxon>Maricaulis</taxon>
    </lineage>
</organism>
<dbReference type="Proteomes" id="UP000273675">
    <property type="component" value="Unassembled WGS sequence"/>
</dbReference>
<dbReference type="InterPro" id="IPR006905">
    <property type="entry name" value="Flavin_halogenase"/>
</dbReference>
<feature type="active site" evidence="1">
    <location>
        <position position="82"/>
    </location>
</feature>
<feature type="binding site" evidence="2">
    <location>
        <position position="342"/>
    </location>
    <ligand>
        <name>FAD</name>
        <dbReference type="ChEBI" id="CHEBI:57692"/>
    </ligand>
</feature>
<dbReference type="OrthoDB" id="462203at2"/>
<sequence>MNQTCNSILILGGGSAGWLTAAYLARRLGSGRPDGPTITLVESPNVPSVGVGEGTLPSLRLTLATLGVDEAAFMRASEATFKQGIHFSGWSQSPDGSPASYFHPFNSPRQLGGIDLAPYWSLGAAGKGDSYTRAITPQHDVYTAMKAPKRLEDAPFSGPLNYAYHLDVHRFGEFLKAYALGLGVKHVSDHITAVERAETGDIAGLDGEASGRLTADLYVDCSGFKARLIGDALGEPLVPVGDSLFCDRAVAIQVPWERPDAPLPSATISTAHEAGWTWDIGLRQRRGVGYVWSSAHSDADAAETILRRYVGQDADDHPVRHLTMTTGFRRRQWVGNCVAVGLSAGFLEPLESTGILLIEAAAHLIADNLPRRGDFAPAARHFNSAMGQRFTCAVDFLKLHYALSNRRDTAFWRDNADPASWPLSLRDKLDRWQVRLPNAHDLDSAHDSFRHINYAYVLIGMGAAPDLAGDRARYPFMSEASAEFARIQDATGRAMAALPDHRTLVESLQTHRFGAAAPRTASMGGAR</sequence>
<dbReference type="RefSeq" id="WP_121210655.1">
    <property type="nucleotide sequence ID" value="NZ_RBIM01000003.1"/>
</dbReference>
<dbReference type="PANTHER" id="PTHR43747:SF4">
    <property type="entry name" value="FLAVIN-DEPENDENT TRYPTOPHAN HALOGENASE"/>
    <property type="match status" value="1"/>
</dbReference>
<name>A0A495DDJ5_9PROT</name>
<evidence type="ECO:0000313" key="3">
    <source>
        <dbReference type="EMBL" id="RKR00333.1"/>
    </source>
</evidence>
<protein>
    <submittedName>
        <fullName evidence="3">Flavin-dependent dehydrogenase</fullName>
    </submittedName>
</protein>
<feature type="binding site" evidence="2">
    <location>
        <begin position="13"/>
        <end position="16"/>
    </location>
    <ligand>
        <name>FAD</name>
        <dbReference type="ChEBI" id="CHEBI:57692"/>
    </ligand>
</feature>
<dbReference type="AlphaFoldDB" id="A0A495DDJ5"/>
<evidence type="ECO:0000313" key="4">
    <source>
        <dbReference type="Proteomes" id="UP000273675"/>
    </source>
</evidence>
<dbReference type="GO" id="GO:0000166">
    <property type="term" value="F:nucleotide binding"/>
    <property type="evidence" value="ECO:0007669"/>
    <property type="project" value="UniProtKB-KW"/>
</dbReference>
<dbReference type="EMBL" id="RBIM01000003">
    <property type="protein sequence ID" value="RKR00333.1"/>
    <property type="molecule type" value="Genomic_DNA"/>
</dbReference>
<keyword evidence="2" id="KW-0274">FAD</keyword>
<feature type="binding site" evidence="2">
    <location>
        <position position="82"/>
    </location>
    <ligand>
        <name>7-chloro-L-tryptophan</name>
        <dbReference type="ChEBI" id="CHEBI:58713"/>
    </ligand>
</feature>
<reference evidence="3 4" key="1">
    <citation type="submission" date="2018-10" db="EMBL/GenBank/DDBJ databases">
        <title>Genomic Encyclopedia of Type Strains, Phase IV (KMG-IV): sequencing the most valuable type-strain genomes for metagenomic binning, comparative biology and taxonomic classification.</title>
        <authorList>
            <person name="Goeker M."/>
        </authorList>
    </citation>
    <scope>NUCLEOTIDE SEQUENCE [LARGE SCALE GENOMIC DNA]</scope>
    <source>
        <strain evidence="3 4">DSM 4734</strain>
    </source>
</reference>
<dbReference type="PIRSF" id="PIRSF011396">
    <property type="entry name" value="Trp_halogenase"/>
    <property type="match status" value="1"/>
</dbReference>
<evidence type="ECO:0000256" key="1">
    <source>
        <dbReference type="PIRSR" id="PIRSR011396-1"/>
    </source>
</evidence>
<dbReference type="Pfam" id="PF04820">
    <property type="entry name" value="Trp_halogenase"/>
    <property type="match status" value="1"/>
</dbReference>
<accession>A0A495DDJ5</accession>